<dbReference type="Proteomes" id="UP001295444">
    <property type="component" value="Chromosome 07"/>
</dbReference>
<dbReference type="EMBL" id="OW240918">
    <property type="protein sequence ID" value="CAH2306759.1"/>
    <property type="molecule type" value="Genomic_DNA"/>
</dbReference>
<proteinExistence type="predicted"/>
<reference evidence="3" key="1">
    <citation type="submission" date="2022-03" db="EMBL/GenBank/DDBJ databases">
        <authorList>
            <person name="Alioto T."/>
            <person name="Alioto T."/>
            <person name="Gomez Garrido J."/>
        </authorList>
    </citation>
    <scope>NUCLEOTIDE SEQUENCE</scope>
</reference>
<feature type="compositionally biased region" description="Basic and acidic residues" evidence="2">
    <location>
        <begin position="1"/>
        <end position="26"/>
    </location>
</feature>
<evidence type="ECO:0000256" key="1">
    <source>
        <dbReference type="SAM" id="Coils"/>
    </source>
</evidence>
<keyword evidence="1" id="KW-0175">Coiled coil</keyword>
<name>A0AAD1SNR3_PELCU</name>
<gene>
    <name evidence="3" type="ORF">PECUL_23A057484</name>
</gene>
<evidence type="ECO:0000313" key="3">
    <source>
        <dbReference type="EMBL" id="CAH2306759.1"/>
    </source>
</evidence>
<keyword evidence="4" id="KW-1185">Reference proteome</keyword>
<evidence type="ECO:0000256" key="2">
    <source>
        <dbReference type="SAM" id="MobiDB-lite"/>
    </source>
</evidence>
<feature type="coiled-coil region" evidence="1">
    <location>
        <begin position="64"/>
        <end position="144"/>
    </location>
</feature>
<dbReference type="AlphaFoldDB" id="A0AAD1SNR3"/>
<accession>A0AAD1SNR3</accession>
<feature type="region of interest" description="Disordered" evidence="2">
    <location>
        <begin position="1"/>
        <end position="64"/>
    </location>
</feature>
<organism evidence="3 4">
    <name type="scientific">Pelobates cultripes</name>
    <name type="common">Western spadefoot toad</name>
    <dbReference type="NCBI Taxonomy" id="61616"/>
    <lineage>
        <taxon>Eukaryota</taxon>
        <taxon>Metazoa</taxon>
        <taxon>Chordata</taxon>
        <taxon>Craniata</taxon>
        <taxon>Vertebrata</taxon>
        <taxon>Euteleostomi</taxon>
        <taxon>Amphibia</taxon>
        <taxon>Batrachia</taxon>
        <taxon>Anura</taxon>
        <taxon>Pelobatoidea</taxon>
        <taxon>Pelobatidae</taxon>
        <taxon>Pelobates</taxon>
    </lineage>
</organism>
<sequence>MAMKKTLEGKQLRKESKPENKTEKRLSFFLPQQPGNKTNRRESLQTNNTTEGDINKGQDTGEGRKEYNHLLKHLDSQFERLREEMQTNTRDIKKELAGFYKQIQGTEEKLDALEHREIIYREEYLAMENKLIDAEDRSRRSESEEYQNK</sequence>
<evidence type="ECO:0000313" key="4">
    <source>
        <dbReference type="Proteomes" id="UP001295444"/>
    </source>
</evidence>
<feature type="compositionally biased region" description="Basic and acidic residues" evidence="2">
    <location>
        <begin position="53"/>
        <end position="64"/>
    </location>
</feature>
<protein>
    <submittedName>
        <fullName evidence="3">Uncharacterized protein</fullName>
    </submittedName>
</protein>